<keyword evidence="3" id="KW-1185">Reference proteome</keyword>
<dbReference type="InterPro" id="IPR003754">
    <property type="entry name" value="4pyrrol_synth_uPrphyn_synth"/>
</dbReference>
<protein>
    <recommendedName>
        <fullName evidence="1">Tetrapyrrole biosynthesis uroporphyrinogen III synthase domain-containing protein</fullName>
    </recommendedName>
</protein>
<feature type="domain" description="Tetrapyrrole biosynthesis uroporphyrinogen III synthase" evidence="1">
    <location>
        <begin position="14"/>
        <end position="229"/>
    </location>
</feature>
<proteinExistence type="predicted"/>
<organism evidence="2 3">
    <name type="scientific">Methylobacterium organophilum</name>
    <dbReference type="NCBI Taxonomy" id="410"/>
    <lineage>
        <taxon>Bacteria</taxon>
        <taxon>Pseudomonadati</taxon>
        <taxon>Pseudomonadota</taxon>
        <taxon>Alphaproteobacteria</taxon>
        <taxon>Hyphomicrobiales</taxon>
        <taxon>Methylobacteriaceae</taxon>
        <taxon>Methylobacterium</taxon>
    </lineage>
</organism>
<reference evidence="2" key="2">
    <citation type="submission" date="2021-08" db="EMBL/GenBank/DDBJ databases">
        <authorList>
            <person name="Tani A."/>
            <person name="Ola A."/>
            <person name="Ogura Y."/>
            <person name="Katsura K."/>
            <person name="Hayashi T."/>
        </authorList>
    </citation>
    <scope>NUCLEOTIDE SEQUENCE</scope>
    <source>
        <strain evidence="2">NBRC 15689</strain>
    </source>
</reference>
<sequence>MRIWVARPEPGASRTAARLTELGHRPLIAPVMRVAPTGERPPEGPFDAVLLTSASAAEPLAALGATAALPVFAVGRRTAEAARRAGFAEVVSADGDAQALAALVGRTCPPGARLLHPAGADRKAEPGATLAAAGFRVAVWTAYAARAVDRLPATVLAALGGEEGGLDGVLHYSRRSAETATKLAVAAGAEARYRALRHFCLSADVAVPLVERGVAAHFVAARPDEDTLLAGLAQAR</sequence>
<evidence type="ECO:0000313" key="2">
    <source>
        <dbReference type="EMBL" id="GJE28616.1"/>
    </source>
</evidence>
<dbReference type="CDD" id="cd06578">
    <property type="entry name" value="HemD"/>
    <property type="match status" value="1"/>
</dbReference>
<dbReference type="RefSeq" id="WP_238312698.1">
    <property type="nucleotide sequence ID" value="NZ_BPQV01000011.1"/>
</dbReference>
<dbReference type="Pfam" id="PF02602">
    <property type="entry name" value="HEM4"/>
    <property type="match status" value="1"/>
</dbReference>
<dbReference type="InterPro" id="IPR036108">
    <property type="entry name" value="4pyrrol_syn_uPrphyn_synt_sf"/>
</dbReference>
<dbReference type="Proteomes" id="UP001055156">
    <property type="component" value="Unassembled WGS sequence"/>
</dbReference>
<name>A0ABQ4TC37_METOR</name>
<comment type="caution">
    <text evidence="2">The sequence shown here is derived from an EMBL/GenBank/DDBJ whole genome shotgun (WGS) entry which is preliminary data.</text>
</comment>
<accession>A0ABQ4TC37</accession>
<dbReference type="SUPFAM" id="SSF69618">
    <property type="entry name" value="HemD-like"/>
    <property type="match status" value="1"/>
</dbReference>
<dbReference type="EMBL" id="BPQV01000011">
    <property type="protein sequence ID" value="GJE28616.1"/>
    <property type="molecule type" value="Genomic_DNA"/>
</dbReference>
<evidence type="ECO:0000313" key="3">
    <source>
        <dbReference type="Proteomes" id="UP001055156"/>
    </source>
</evidence>
<dbReference type="Gene3D" id="3.40.50.10090">
    <property type="match status" value="2"/>
</dbReference>
<evidence type="ECO:0000259" key="1">
    <source>
        <dbReference type="Pfam" id="PF02602"/>
    </source>
</evidence>
<reference evidence="2" key="1">
    <citation type="journal article" date="2021" name="Front. Microbiol.">
        <title>Comprehensive Comparative Genomics and Phenotyping of Methylobacterium Species.</title>
        <authorList>
            <person name="Alessa O."/>
            <person name="Ogura Y."/>
            <person name="Fujitani Y."/>
            <person name="Takami H."/>
            <person name="Hayashi T."/>
            <person name="Sahin N."/>
            <person name="Tani A."/>
        </authorList>
    </citation>
    <scope>NUCLEOTIDE SEQUENCE</scope>
    <source>
        <strain evidence="2">NBRC 15689</strain>
    </source>
</reference>
<gene>
    <name evidence="2" type="ORF">LKMONMHP_3489</name>
</gene>